<reference evidence="1 2" key="1">
    <citation type="journal article" date="2019" name="Microbiol. Resour. Announc.">
        <title>Draft Genome Sequence of the Most Traditional epsilon-Poly-l-Lysine Producer, Streptomyces albulus NBRC14147.</title>
        <authorList>
            <person name="Yamanaka K."/>
            <person name="Hamano Y."/>
        </authorList>
    </citation>
    <scope>NUCLEOTIDE SEQUENCE [LARGE SCALE GENOMIC DNA]</scope>
    <source>
        <strain evidence="1 2">NBRC 14147</strain>
    </source>
</reference>
<evidence type="ECO:0000313" key="2">
    <source>
        <dbReference type="Proteomes" id="UP000288351"/>
    </source>
</evidence>
<proteinExistence type="predicted"/>
<name>A0A401QQY1_STRNR</name>
<dbReference type="AlphaFoldDB" id="A0A401QQY1"/>
<dbReference type="RefSeq" id="WP_016577088.1">
    <property type="nucleotide sequence ID" value="NZ_BHXC01000002.1"/>
</dbReference>
<dbReference type="Proteomes" id="UP000288351">
    <property type="component" value="Unassembled WGS sequence"/>
</dbReference>
<accession>A0A401QQY1</accession>
<gene>
    <name evidence="1" type="ORF">SALB_00372</name>
</gene>
<protein>
    <submittedName>
        <fullName evidence="1">Uncharacterized protein</fullName>
    </submittedName>
</protein>
<comment type="caution">
    <text evidence="1">The sequence shown here is derived from an EMBL/GenBank/DDBJ whole genome shotgun (WGS) entry which is preliminary data.</text>
</comment>
<sequence>MNRPSAAPAYASARGFMAAPGSRLPGSTTFNSGCRSAISAADWMPVSPLPDLPDRRAAVRCKETVNASPWPTRGRVKKVLASGAFWPRGGRFTHA</sequence>
<evidence type="ECO:0000313" key="1">
    <source>
        <dbReference type="EMBL" id="GCB87703.1"/>
    </source>
</evidence>
<organism evidence="1 2">
    <name type="scientific">Streptomyces noursei</name>
    <name type="common">Streptomyces albulus</name>
    <dbReference type="NCBI Taxonomy" id="1971"/>
    <lineage>
        <taxon>Bacteria</taxon>
        <taxon>Bacillati</taxon>
        <taxon>Actinomycetota</taxon>
        <taxon>Actinomycetes</taxon>
        <taxon>Kitasatosporales</taxon>
        <taxon>Streptomycetaceae</taxon>
        <taxon>Streptomyces</taxon>
    </lineage>
</organism>
<dbReference type="EMBL" id="BHXC01000002">
    <property type="protein sequence ID" value="GCB87703.1"/>
    <property type="molecule type" value="Genomic_DNA"/>
</dbReference>